<dbReference type="RefSeq" id="WP_091873793.1">
    <property type="nucleotide sequence ID" value="NZ_FNAO01000012.1"/>
</dbReference>
<dbReference type="OrthoDB" id="100386at2"/>
<evidence type="ECO:0000313" key="1">
    <source>
        <dbReference type="EMBL" id="SDF11464.1"/>
    </source>
</evidence>
<dbReference type="EMBL" id="FNAO01000012">
    <property type="protein sequence ID" value="SDF11464.1"/>
    <property type="molecule type" value="Genomic_DNA"/>
</dbReference>
<reference evidence="1 2" key="1">
    <citation type="submission" date="2016-10" db="EMBL/GenBank/DDBJ databases">
        <authorList>
            <person name="de Groot N.N."/>
        </authorList>
    </citation>
    <scope>NUCLEOTIDE SEQUENCE [LARGE SCALE GENOMIC DNA]</scope>
    <source>
        <strain evidence="1 2">DSM 23421</strain>
    </source>
</reference>
<name>A0A1G7IG14_9FLAO</name>
<evidence type="ECO:0000313" key="2">
    <source>
        <dbReference type="Proteomes" id="UP000199109"/>
    </source>
</evidence>
<dbReference type="STRING" id="641691.SAMN05421636_1129"/>
<dbReference type="NCBIfam" id="NF047389">
    <property type="entry name" value="ATPase_Sll1717"/>
    <property type="match status" value="1"/>
</dbReference>
<protein>
    <submittedName>
        <fullName evidence="1">Uncharacterized protein</fullName>
    </submittedName>
</protein>
<dbReference type="AlphaFoldDB" id="A0A1G7IG14"/>
<sequence>MNALTALLQTDFGNPDGLYDSNLENYFLDQGYWNEIVEEKTFFIIGRKGTGKSAIYNWIYNRQFEKAILISNLSFRSFPFEKLLRLSDDDFTRPNQYQSIWKYIILSEFAKQIVLDQQYEPNTEVYKELVEFVNERFGKNLKDLHSKITTHTKKTEFGLQYKGIGPKSSSESTLKIDDGLDNISEINIRLEFLVLENIEISKRPYLIQFDQLDDNYTLYIDNKKYFESLISLFKVIYALNSTISPISPQTKVLGYLRSDIFYHFSSHDPDSAKFDYHTYHINWAITNRTDWNNPPLLQLINARIQNSVEELDGDKSFFYIFNRNFIKLTENGKPIEPFRYIIHRTFHRPRDLVQFCIKVQEQAKASKKLDYETFNAAEKEYSSWLIDELKNEIAPVIPNTNTLFTLLRTIGTKPFAASAFKTKFFQSGNRNLNKSPEALLRYLYELGIIQNVNFTKSRMELYSIIRNEKSNYEPRMKAELHSGLIKGLHTYRE</sequence>
<dbReference type="Proteomes" id="UP000199109">
    <property type="component" value="Unassembled WGS sequence"/>
</dbReference>
<keyword evidence="2" id="KW-1185">Reference proteome</keyword>
<proteinExistence type="predicted"/>
<organism evidence="1 2">
    <name type="scientific">Pricia antarctica</name>
    <dbReference type="NCBI Taxonomy" id="641691"/>
    <lineage>
        <taxon>Bacteria</taxon>
        <taxon>Pseudomonadati</taxon>
        <taxon>Bacteroidota</taxon>
        <taxon>Flavobacteriia</taxon>
        <taxon>Flavobacteriales</taxon>
        <taxon>Flavobacteriaceae</taxon>
        <taxon>Pricia</taxon>
    </lineage>
</organism>
<accession>A0A1G7IG14</accession>
<dbReference type="InterPro" id="IPR059206">
    <property type="entry name" value="Sll1717-like"/>
</dbReference>
<gene>
    <name evidence="1" type="ORF">SAMN05421636_1129</name>
</gene>